<reference evidence="1 2" key="1">
    <citation type="submission" date="2018-06" db="EMBL/GenBank/DDBJ databases">
        <authorList>
            <consortium name="Pathogen Informatics"/>
            <person name="Doyle S."/>
        </authorList>
    </citation>
    <scope>NUCLEOTIDE SEQUENCE [LARGE SCALE GENOMIC DNA]</scope>
    <source>
        <strain evidence="1 2">NCTC11647</strain>
    </source>
</reference>
<gene>
    <name evidence="1" type="ORF">NCTC11647_04447</name>
</gene>
<protein>
    <submittedName>
        <fullName evidence="1">Uncharacterized protein</fullName>
    </submittedName>
</protein>
<dbReference type="EMBL" id="UATL01000008">
    <property type="protein sequence ID" value="SPY46100.1"/>
    <property type="molecule type" value="Genomic_DNA"/>
</dbReference>
<sequence length="157" mass="17625">MKSYSLEIFADYNQVYLHDETIEPDLSVAWDDQAYEKLIIVDNGYIALSTARNMDVPVEIVVSDEKPDIDKKSWEHIVYCGITLASGLLVVRGPSDYLPDATRVKLKPGNYAAYVLYKGLTTLSEDGLEGDDYYNIILWPSDDTVDVTVLKNSGFNC</sequence>
<dbReference type="InterPro" id="IPR038691">
    <property type="entry name" value="ComJ_sf"/>
</dbReference>
<dbReference type="AlphaFoldDB" id="A0A2T3Q9N4"/>
<proteinExistence type="predicted"/>
<accession>A0A2T3Q9N4</accession>
<dbReference type="Gene3D" id="2.60.34.30">
    <property type="entry name" value="Competence, DNA-entry nuclease inhibitor, ComJ"/>
    <property type="match status" value="1"/>
</dbReference>
<organism evidence="1 2">
    <name type="scientific">Photobacterium damselae</name>
    <dbReference type="NCBI Taxonomy" id="38293"/>
    <lineage>
        <taxon>Bacteria</taxon>
        <taxon>Pseudomonadati</taxon>
        <taxon>Pseudomonadota</taxon>
        <taxon>Gammaproteobacteria</taxon>
        <taxon>Vibrionales</taxon>
        <taxon>Vibrionaceae</taxon>
        <taxon>Photobacterium</taxon>
    </lineage>
</organism>
<name>A0A2T3Q9N4_PHODM</name>
<evidence type="ECO:0000313" key="1">
    <source>
        <dbReference type="EMBL" id="SPY46100.1"/>
    </source>
</evidence>
<evidence type="ECO:0000313" key="2">
    <source>
        <dbReference type="Proteomes" id="UP000251647"/>
    </source>
</evidence>
<dbReference type="Proteomes" id="UP000251647">
    <property type="component" value="Unassembled WGS sequence"/>
</dbReference>
<dbReference type="OrthoDB" id="280156at2"/>
<dbReference type="RefSeq" id="WP_036766289.1">
    <property type="nucleotide sequence ID" value="NZ_PYOG01000035.1"/>
</dbReference>